<comment type="caution">
    <text evidence="8">The sequence shown here is derived from an EMBL/GenBank/DDBJ whole genome shotgun (WGS) entry which is preliminary data.</text>
</comment>
<evidence type="ECO:0000256" key="1">
    <source>
        <dbReference type="ARBA" id="ARBA00022490"/>
    </source>
</evidence>
<keyword evidence="5 6" id="KW-0234">DNA repair</keyword>
<dbReference type="PATRIC" id="fig|1423783.4.peg.2409"/>
<evidence type="ECO:0000256" key="5">
    <source>
        <dbReference type="ARBA" id="ARBA00023204"/>
    </source>
</evidence>
<proteinExistence type="inferred from homology"/>
<dbReference type="InterPro" id="IPR011114">
    <property type="entry name" value="RuvA_C"/>
</dbReference>
<comment type="caution">
    <text evidence="6">Lacks conserved residue(s) required for the propagation of feature annotation.</text>
</comment>
<comment type="subcellular location">
    <subcellularLocation>
        <location evidence="6">Cytoplasm</location>
    </subcellularLocation>
</comment>
<feature type="region of interest" description="Domain III" evidence="6">
    <location>
        <begin position="158"/>
        <end position="209"/>
    </location>
</feature>
<gene>
    <name evidence="6" type="primary">ruvA</name>
    <name evidence="8" type="ORF">FC50_GL002348</name>
</gene>
<dbReference type="CDD" id="cd14332">
    <property type="entry name" value="UBA_RuvA_C"/>
    <property type="match status" value="1"/>
</dbReference>
<protein>
    <recommendedName>
        <fullName evidence="6">Holliday junction branch migration complex subunit RuvA</fullName>
    </recommendedName>
</protein>
<dbReference type="HAMAP" id="MF_00031">
    <property type="entry name" value="DNA_HJ_migration_RuvA"/>
    <property type="match status" value="1"/>
</dbReference>
<dbReference type="Pfam" id="PF14520">
    <property type="entry name" value="HHH_5"/>
    <property type="match status" value="1"/>
</dbReference>
<organism evidence="8 9">
    <name type="scientific">Lacticaseibacillus pantheris DSM 15945 = JCM 12539 = NBRC 106106</name>
    <dbReference type="NCBI Taxonomy" id="1423783"/>
    <lineage>
        <taxon>Bacteria</taxon>
        <taxon>Bacillati</taxon>
        <taxon>Bacillota</taxon>
        <taxon>Bacilli</taxon>
        <taxon>Lactobacillales</taxon>
        <taxon>Lactobacillaceae</taxon>
        <taxon>Lacticaseibacillus</taxon>
    </lineage>
</organism>
<dbReference type="GO" id="GO:0048476">
    <property type="term" value="C:Holliday junction resolvase complex"/>
    <property type="evidence" value="ECO:0007669"/>
    <property type="project" value="UniProtKB-UniRule"/>
</dbReference>
<dbReference type="InterPro" id="IPR000085">
    <property type="entry name" value="RuvA"/>
</dbReference>
<dbReference type="GO" id="GO:0005737">
    <property type="term" value="C:cytoplasm"/>
    <property type="evidence" value="ECO:0007669"/>
    <property type="project" value="UniProtKB-SubCell"/>
</dbReference>
<feature type="domain" description="Helix-hairpin-helix DNA-binding motif class 1" evidence="7">
    <location>
        <begin position="81"/>
        <end position="100"/>
    </location>
</feature>
<dbReference type="Pfam" id="PF07499">
    <property type="entry name" value="RuvA_C"/>
    <property type="match status" value="1"/>
</dbReference>
<feature type="domain" description="Helix-hairpin-helix DNA-binding motif class 1" evidence="7">
    <location>
        <begin position="116"/>
        <end position="135"/>
    </location>
</feature>
<evidence type="ECO:0000259" key="7">
    <source>
        <dbReference type="SMART" id="SM00278"/>
    </source>
</evidence>
<dbReference type="InterPro" id="IPR010994">
    <property type="entry name" value="RuvA_2-like"/>
</dbReference>
<dbReference type="InterPro" id="IPR003583">
    <property type="entry name" value="Hlx-hairpin-Hlx_DNA-bd_motif"/>
</dbReference>
<keyword evidence="9" id="KW-1185">Reference proteome</keyword>
<dbReference type="NCBIfam" id="TIGR00084">
    <property type="entry name" value="ruvA"/>
    <property type="match status" value="1"/>
</dbReference>
<keyword evidence="3 6" id="KW-0238">DNA-binding</keyword>
<keyword evidence="4 6" id="KW-0233">DNA recombination</keyword>
<dbReference type="InterPro" id="IPR013849">
    <property type="entry name" value="DNA_helicase_Holl-junc_RuvA_I"/>
</dbReference>
<dbReference type="SUPFAM" id="SSF50249">
    <property type="entry name" value="Nucleic acid-binding proteins"/>
    <property type="match status" value="1"/>
</dbReference>
<dbReference type="SMART" id="SM00278">
    <property type="entry name" value="HhH1"/>
    <property type="match status" value="2"/>
</dbReference>
<dbReference type="SUPFAM" id="SSF46929">
    <property type="entry name" value="DNA helicase RuvA subunit, C-terminal domain"/>
    <property type="match status" value="1"/>
</dbReference>
<comment type="subunit">
    <text evidence="6">Homotetramer. Forms an RuvA(8)-RuvB(12)-Holliday junction (HJ) complex. HJ DNA is sandwiched between 2 RuvA tetramers; dsDNA enters through RuvA and exits via RuvB. An RuvB hexamer assembles on each DNA strand where it exits the tetramer. Each RuvB hexamer is contacted by two RuvA subunits (via domain III) on 2 adjacent RuvB subunits; this complex drives branch migration. In the full resolvosome a probable DNA-RuvA(4)-RuvB(12)-RuvC(2) complex forms which resolves the HJ.</text>
</comment>
<evidence type="ECO:0000256" key="6">
    <source>
        <dbReference type="HAMAP-Rule" id="MF_00031"/>
    </source>
</evidence>
<comment type="function">
    <text evidence="6">The RuvA-RuvB-RuvC complex processes Holliday junction (HJ) DNA during genetic recombination and DNA repair, while the RuvA-RuvB complex plays an important role in the rescue of blocked DNA replication forks via replication fork reversal (RFR). RuvA specifically binds to HJ cruciform DNA, conferring on it an open structure. The RuvB hexamer acts as an ATP-dependent pump, pulling dsDNA into and through the RuvAB complex. HJ branch migration allows RuvC to scan DNA until it finds its consensus sequence, where it cleaves and resolves the cruciform DNA.</text>
</comment>
<dbReference type="Proteomes" id="UP000051922">
    <property type="component" value="Unassembled WGS sequence"/>
</dbReference>
<dbReference type="EMBL" id="AZFJ01000003">
    <property type="protein sequence ID" value="KRL88590.1"/>
    <property type="molecule type" value="Genomic_DNA"/>
</dbReference>
<evidence type="ECO:0000256" key="2">
    <source>
        <dbReference type="ARBA" id="ARBA00022763"/>
    </source>
</evidence>
<comment type="similarity">
    <text evidence="6">Belongs to the RuvA family.</text>
</comment>
<evidence type="ECO:0000313" key="8">
    <source>
        <dbReference type="EMBL" id="KRL88590.1"/>
    </source>
</evidence>
<comment type="domain">
    <text evidence="6">Has three domains with a flexible linker between the domains II and III and assumes an 'L' shape. Domain III is highly mobile and contacts RuvB.</text>
</comment>
<dbReference type="AlphaFoldDB" id="A0A0R1U6A3"/>
<dbReference type="GO" id="GO:0006310">
    <property type="term" value="P:DNA recombination"/>
    <property type="evidence" value="ECO:0007669"/>
    <property type="project" value="UniProtKB-UniRule"/>
</dbReference>
<dbReference type="GO" id="GO:0005524">
    <property type="term" value="F:ATP binding"/>
    <property type="evidence" value="ECO:0007669"/>
    <property type="project" value="InterPro"/>
</dbReference>
<dbReference type="SUPFAM" id="SSF47781">
    <property type="entry name" value="RuvA domain 2-like"/>
    <property type="match status" value="1"/>
</dbReference>
<dbReference type="GO" id="GO:0009378">
    <property type="term" value="F:four-way junction helicase activity"/>
    <property type="evidence" value="ECO:0007669"/>
    <property type="project" value="InterPro"/>
</dbReference>
<evidence type="ECO:0000256" key="4">
    <source>
        <dbReference type="ARBA" id="ARBA00023172"/>
    </source>
</evidence>
<dbReference type="Gene3D" id="2.40.50.140">
    <property type="entry name" value="Nucleic acid-binding proteins"/>
    <property type="match status" value="1"/>
</dbReference>
<dbReference type="InterPro" id="IPR036267">
    <property type="entry name" value="RuvA_C_sf"/>
</dbReference>
<dbReference type="Gene3D" id="1.10.150.20">
    <property type="entry name" value="5' to 3' exonuclease, C-terminal subdomain"/>
    <property type="match status" value="1"/>
</dbReference>
<dbReference type="Gene3D" id="1.10.8.10">
    <property type="entry name" value="DNA helicase RuvA subunit, C-terminal domain"/>
    <property type="match status" value="1"/>
</dbReference>
<dbReference type="GO" id="GO:0000400">
    <property type="term" value="F:four-way junction DNA binding"/>
    <property type="evidence" value="ECO:0007669"/>
    <property type="project" value="UniProtKB-UniRule"/>
</dbReference>
<sequence length="209" mass="22412">MRNAQLKEYECMYEFLRGKIVDITPAYIVVDVNGVGYHVLMGNPFTFDEGQTATVYVQLIIRDTDQTLYGFASRRDKQLFNQLLSVTGIGPKSALAIQANAQGDALASAIANNDVAFLTKFPGVGKKTASQIVLDLQGKVAAPLNGGQPALDLSAGADDDLIPTLRDALSALTALGYSDGQVKKVRKVLVDMPDSSTQEYLQAGLKALL</sequence>
<keyword evidence="1 6" id="KW-0963">Cytoplasm</keyword>
<name>A0A0R1U6A3_9LACO</name>
<dbReference type="Pfam" id="PF01330">
    <property type="entry name" value="RuvA_N"/>
    <property type="match status" value="1"/>
</dbReference>
<keyword evidence="2 6" id="KW-0227">DNA damage</keyword>
<dbReference type="GO" id="GO:0009379">
    <property type="term" value="C:Holliday junction helicase complex"/>
    <property type="evidence" value="ECO:0007669"/>
    <property type="project" value="InterPro"/>
</dbReference>
<dbReference type="GO" id="GO:0006281">
    <property type="term" value="P:DNA repair"/>
    <property type="evidence" value="ECO:0007669"/>
    <property type="project" value="UniProtKB-UniRule"/>
</dbReference>
<evidence type="ECO:0000313" key="9">
    <source>
        <dbReference type="Proteomes" id="UP000051922"/>
    </source>
</evidence>
<dbReference type="STRING" id="1423783.FC50_GL002348"/>
<dbReference type="InterPro" id="IPR012340">
    <property type="entry name" value="NA-bd_OB-fold"/>
</dbReference>
<evidence type="ECO:0000256" key="3">
    <source>
        <dbReference type="ARBA" id="ARBA00023125"/>
    </source>
</evidence>
<reference evidence="8 9" key="1">
    <citation type="journal article" date="2015" name="Genome Announc.">
        <title>Expanding the biotechnology potential of lactobacilli through comparative genomics of 213 strains and associated genera.</title>
        <authorList>
            <person name="Sun Z."/>
            <person name="Harris H.M."/>
            <person name="McCann A."/>
            <person name="Guo C."/>
            <person name="Argimon S."/>
            <person name="Zhang W."/>
            <person name="Yang X."/>
            <person name="Jeffery I.B."/>
            <person name="Cooney J.C."/>
            <person name="Kagawa T.F."/>
            <person name="Liu W."/>
            <person name="Song Y."/>
            <person name="Salvetti E."/>
            <person name="Wrobel A."/>
            <person name="Rasinkangas P."/>
            <person name="Parkhill J."/>
            <person name="Rea M.C."/>
            <person name="O'Sullivan O."/>
            <person name="Ritari J."/>
            <person name="Douillard F.P."/>
            <person name="Paul Ross R."/>
            <person name="Yang R."/>
            <person name="Briner A.E."/>
            <person name="Felis G.E."/>
            <person name="de Vos W.M."/>
            <person name="Barrangou R."/>
            <person name="Klaenhammer T.R."/>
            <person name="Caufield P.W."/>
            <person name="Cui Y."/>
            <person name="Zhang H."/>
            <person name="O'Toole P.W."/>
        </authorList>
    </citation>
    <scope>NUCLEOTIDE SEQUENCE [LARGE SCALE GENOMIC DNA]</scope>
    <source>
        <strain evidence="8 9">DSM 15945</strain>
    </source>
</reference>
<accession>A0A0R1U6A3</accession>